<dbReference type="AlphaFoldDB" id="A0A5C7IQ12"/>
<dbReference type="OrthoDB" id="1707487at2759"/>
<feature type="region of interest" description="Disordered" evidence="2">
    <location>
        <begin position="206"/>
        <end position="231"/>
    </location>
</feature>
<proteinExistence type="predicted"/>
<comment type="caution">
    <text evidence="4">The sequence shown here is derived from an EMBL/GenBank/DDBJ whole genome shotgun (WGS) entry which is preliminary data.</text>
</comment>
<dbReference type="PANTHER" id="PTHR31286">
    <property type="entry name" value="GLYCINE-RICH CELL WALL STRUCTURAL PROTEIN 1.8-LIKE"/>
    <property type="match status" value="1"/>
</dbReference>
<dbReference type="GO" id="GO:0003676">
    <property type="term" value="F:nucleic acid binding"/>
    <property type="evidence" value="ECO:0007669"/>
    <property type="project" value="InterPro"/>
</dbReference>
<dbReference type="InterPro" id="IPR040256">
    <property type="entry name" value="At4g02000-like"/>
</dbReference>
<reference evidence="5" key="1">
    <citation type="journal article" date="2019" name="Gigascience">
        <title>De novo genome assembly of the endangered Acer yangbiense, a plant species with extremely small populations endemic to Yunnan Province, China.</title>
        <authorList>
            <person name="Yang J."/>
            <person name="Wariss H.M."/>
            <person name="Tao L."/>
            <person name="Zhang R."/>
            <person name="Yun Q."/>
            <person name="Hollingsworth P."/>
            <person name="Dao Z."/>
            <person name="Luo G."/>
            <person name="Guo H."/>
            <person name="Ma Y."/>
            <person name="Sun W."/>
        </authorList>
    </citation>
    <scope>NUCLEOTIDE SEQUENCE [LARGE SCALE GENOMIC DNA]</scope>
    <source>
        <strain evidence="5">cv. Malutang</strain>
    </source>
</reference>
<dbReference type="InterPro" id="IPR025558">
    <property type="entry name" value="DUF4283"/>
</dbReference>
<dbReference type="GO" id="GO:0008270">
    <property type="term" value="F:zinc ion binding"/>
    <property type="evidence" value="ECO:0007669"/>
    <property type="project" value="UniProtKB-KW"/>
</dbReference>
<organism evidence="4 5">
    <name type="scientific">Acer yangbiense</name>
    <dbReference type="NCBI Taxonomy" id="1000413"/>
    <lineage>
        <taxon>Eukaryota</taxon>
        <taxon>Viridiplantae</taxon>
        <taxon>Streptophyta</taxon>
        <taxon>Embryophyta</taxon>
        <taxon>Tracheophyta</taxon>
        <taxon>Spermatophyta</taxon>
        <taxon>Magnoliopsida</taxon>
        <taxon>eudicotyledons</taxon>
        <taxon>Gunneridae</taxon>
        <taxon>Pentapetalae</taxon>
        <taxon>rosids</taxon>
        <taxon>malvids</taxon>
        <taxon>Sapindales</taxon>
        <taxon>Sapindaceae</taxon>
        <taxon>Hippocastanoideae</taxon>
        <taxon>Acereae</taxon>
        <taxon>Acer</taxon>
    </lineage>
</organism>
<dbReference type="PROSITE" id="PS50158">
    <property type="entry name" value="ZF_CCHC"/>
    <property type="match status" value="1"/>
</dbReference>
<evidence type="ECO:0000259" key="3">
    <source>
        <dbReference type="PROSITE" id="PS50158"/>
    </source>
</evidence>
<protein>
    <recommendedName>
        <fullName evidence="3">CCHC-type domain-containing protein</fullName>
    </recommendedName>
</protein>
<dbReference type="InterPro" id="IPR001878">
    <property type="entry name" value="Znf_CCHC"/>
</dbReference>
<sequence length="327" mass="37111">MDFEDIAGMCASLSLIEREGPVRKLKENLETAAMLRLSSSLVGKILTRKMVNREAFMRVIGRIWQVRMGVEIESMTGNIFSFHFNDKEDRRKVIAGAPWTFDNALLVLEEPEVTGLADDCIRKFMRVRVRIDIDKPLKRCLRVDVMGDGVETVMLLRYERLPNICFKCGKIGHTTNECLEEERILVISGVGKPLFGDRMKATRSLRKKKKKKKNFREQRGTPFIPDYPSNNISSLGTSGEVTISKPTLAEALEFGQKEAQKVVMVDAPMTDVVKQMVKWDFGNSTSINAINADAINAINATMTLNEVYVTTIDKHRQEKQLDPYVFQ</sequence>
<keyword evidence="5" id="KW-1185">Reference proteome</keyword>
<evidence type="ECO:0000313" key="5">
    <source>
        <dbReference type="Proteomes" id="UP000323000"/>
    </source>
</evidence>
<name>A0A5C7IQ12_9ROSI</name>
<dbReference type="Pfam" id="PF14111">
    <property type="entry name" value="DUF4283"/>
    <property type="match status" value="1"/>
</dbReference>
<dbReference type="Proteomes" id="UP000323000">
    <property type="component" value="Chromosome 2"/>
</dbReference>
<keyword evidence="1" id="KW-0479">Metal-binding</keyword>
<keyword evidence="1" id="KW-0862">Zinc</keyword>
<evidence type="ECO:0000256" key="2">
    <source>
        <dbReference type="SAM" id="MobiDB-lite"/>
    </source>
</evidence>
<accession>A0A5C7IQ12</accession>
<evidence type="ECO:0000256" key="1">
    <source>
        <dbReference type="PROSITE-ProRule" id="PRU00047"/>
    </source>
</evidence>
<dbReference type="Pfam" id="PF14392">
    <property type="entry name" value="zf-CCHC_4"/>
    <property type="match status" value="1"/>
</dbReference>
<dbReference type="PANTHER" id="PTHR31286:SF167">
    <property type="entry name" value="OS09G0268800 PROTEIN"/>
    <property type="match status" value="1"/>
</dbReference>
<dbReference type="EMBL" id="VAHF01000002">
    <property type="protein sequence ID" value="TXG71179.1"/>
    <property type="molecule type" value="Genomic_DNA"/>
</dbReference>
<keyword evidence="1" id="KW-0863">Zinc-finger</keyword>
<gene>
    <name evidence="4" type="ORF">EZV62_006114</name>
</gene>
<feature type="domain" description="CCHC-type" evidence="3">
    <location>
        <begin position="165"/>
        <end position="178"/>
    </location>
</feature>
<evidence type="ECO:0000313" key="4">
    <source>
        <dbReference type="EMBL" id="TXG71179.1"/>
    </source>
</evidence>
<dbReference type="InterPro" id="IPR025836">
    <property type="entry name" value="Zn_knuckle_CX2CX4HX4C"/>
</dbReference>